<evidence type="ECO:0000313" key="3">
    <source>
        <dbReference type="Proteomes" id="UP000438120"/>
    </source>
</evidence>
<keyword evidence="1" id="KW-1133">Transmembrane helix</keyword>
<dbReference type="OrthoDB" id="2151413at2"/>
<dbReference type="Gene3D" id="3.20.20.80">
    <property type="entry name" value="Glycosidases"/>
    <property type="match status" value="1"/>
</dbReference>
<keyword evidence="1" id="KW-0812">Transmembrane</keyword>
<dbReference type="RefSeq" id="WP_154549167.1">
    <property type="nucleotide sequence ID" value="NZ_VUMX01000022.1"/>
</dbReference>
<reference evidence="2 3" key="1">
    <citation type="submission" date="2019-08" db="EMBL/GenBank/DDBJ databases">
        <title>In-depth cultivation of the pig gut microbiome towards novel bacterial diversity and tailored functional studies.</title>
        <authorList>
            <person name="Wylensek D."/>
            <person name="Hitch T.C.A."/>
            <person name="Clavel T."/>
        </authorList>
    </citation>
    <scope>NUCLEOTIDE SEQUENCE [LARGE SCALE GENOMIC DNA]</scope>
    <source>
        <strain evidence="2 3">Bifido-178-WT-2B</strain>
    </source>
</reference>
<dbReference type="Proteomes" id="UP000438120">
    <property type="component" value="Unassembled WGS sequence"/>
</dbReference>
<accession>A0A6A8MFH0</accession>
<name>A0A6A8MFH0_9LACO</name>
<protein>
    <recommendedName>
        <fullName evidence="4">Lysozyme</fullName>
    </recommendedName>
</protein>
<keyword evidence="1" id="KW-0472">Membrane</keyword>
<gene>
    <name evidence="2" type="ORF">FYJ62_07965</name>
</gene>
<evidence type="ECO:0008006" key="4">
    <source>
        <dbReference type="Google" id="ProtNLM"/>
    </source>
</evidence>
<dbReference type="EMBL" id="VUMX01000022">
    <property type="protein sequence ID" value="MST87560.1"/>
    <property type="molecule type" value="Genomic_DNA"/>
</dbReference>
<sequence>MDQNRHFKHRATLPAIISFLIAALALLAYGISNYRAQTTLPHGSSQSTVGIGLDQRQTAVRLERLQQNGVSFVYLQATTGKREFDRSYLTFRKKLKGSKLAYGTRVKVDSRQSARSQVKYLEEKAGSQLGSLPVLLDAGSSDPSAADLTCLAQMSRLLLKQRRTVMVRADSKYAKLFPKGCEFLSTDRKTPSQLKYCFWQYSTKGQVSGMTGLKWPVTMYAYMGTSQQYEQKYGRLTQ</sequence>
<dbReference type="AlphaFoldDB" id="A0A6A8MFH0"/>
<comment type="caution">
    <text evidence="2">The sequence shown here is derived from an EMBL/GenBank/DDBJ whole genome shotgun (WGS) entry which is preliminary data.</text>
</comment>
<dbReference type="InterPro" id="IPR017853">
    <property type="entry name" value="GH"/>
</dbReference>
<keyword evidence="3" id="KW-1185">Reference proteome</keyword>
<evidence type="ECO:0000313" key="2">
    <source>
        <dbReference type="EMBL" id="MST87560.1"/>
    </source>
</evidence>
<organism evidence="2 3">
    <name type="scientific">Lactobacillus porci</name>
    <dbReference type="NCBI Taxonomy" id="2012477"/>
    <lineage>
        <taxon>Bacteria</taxon>
        <taxon>Bacillati</taxon>
        <taxon>Bacillota</taxon>
        <taxon>Bacilli</taxon>
        <taxon>Lactobacillales</taxon>
        <taxon>Lactobacillaceae</taxon>
        <taxon>Lactobacillus</taxon>
    </lineage>
</organism>
<dbReference type="SUPFAM" id="SSF51445">
    <property type="entry name" value="(Trans)glycosidases"/>
    <property type="match status" value="1"/>
</dbReference>
<proteinExistence type="predicted"/>
<evidence type="ECO:0000256" key="1">
    <source>
        <dbReference type="SAM" id="Phobius"/>
    </source>
</evidence>
<feature type="transmembrane region" description="Helical" evidence="1">
    <location>
        <begin position="12"/>
        <end position="31"/>
    </location>
</feature>